<comment type="similarity">
    <text evidence="2 10">Belongs to the HutP family.</text>
</comment>
<evidence type="ECO:0000256" key="9">
    <source>
        <dbReference type="ARBA" id="ARBA00023163"/>
    </source>
</evidence>
<protein>
    <recommendedName>
        <fullName evidence="4 10">Hut operon positive regulatory protein</fullName>
    </recommendedName>
</protein>
<evidence type="ECO:0000313" key="12">
    <source>
        <dbReference type="Proteomes" id="UP000076865"/>
    </source>
</evidence>
<dbReference type="PATRIC" id="fig|294699.3.peg.813"/>
<organism evidence="11 12">
    <name type="scientific">Anoxybacteroides amylolyticum</name>
    <dbReference type="NCBI Taxonomy" id="294699"/>
    <lineage>
        <taxon>Bacteria</taxon>
        <taxon>Bacillati</taxon>
        <taxon>Bacillota</taxon>
        <taxon>Bacilli</taxon>
        <taxon>Bacillales</taxon>
        <taxon>Anoxybacillaceae</taxon>
        <taxon>Anoxybacteroides</taxon>
    </lineage>
</organism>
<dbReference type="InterPro" id="IPR036482">
    <property type="entry name" value="Regulatory_HutP_sf"/>
</dbReference>
<evidence type="ECO:0000313" key="11">
    <source>
        <dbReference type="EMBL" id="ANB61676.1"/>
    </source>
</evidence>
<evidence type="ECO:0000256" key="1">
    <source>
        <dbReference type="ARBA" id="ARBA00002945"/>
    </source>
</evidence>
<dbReference type="GO" id="GO:0006547">
    <property type="term" value="P:L-histidine metabolic process"/>
    <property type="evidence" value="ECO:0007669"/>
    <property type="project" value="UniProtKB-UniRule"/>
</dbReference>
<keyword evidence="8 10" id="KW-0010">Activator</keyword>
<reference evidence="11 12" key="1">
    <citation type="journal article" date="2006" name="Syst. Appl. Microbiol.">
        <title>Anoxybacillus amylolyticus sp. nov., a thermophilic amylase producing bacterium isolated from Mount Rittmann (Antarctica).</title>
        <authorList>
            <person name="Poli A."/>
            <person name="Esposito E."/>
            <person name="Lama L."/>
            <person name="Orlando P."/>
            <person name="Nicolaus G."/>
            <person name="de Appolonia F."/>
            <person name="Gambacorta A."/>
            <person name="Nicolaus B."/>
        </authorList>
    </citation>
    <scope>NUCLEOTIDE SEQUENCE [LARGE SCALE GENOMIC DNA]</scope>
    <source>
        <strain evidence="11 12">DSM 15939</strain>
    </source>
</reference>
<sequence>MLLKQAGGRIGRNAILLALMEEDEEQAVLEHLSALQWRYCKGKVGSMELQKIVAAIETAAKRNGVVNGELYREMHALYHAVVEAMQGVTRGQVELGDFMRTVGLRFAVVRGMPYENEAEGQWIAVALYGTIGAPIRGLEHETIGLGINHM</sequence>
<dbReference type="HAMAP" id="MF_00779">
    <property type="entry name" value="HutP"/>
    <property type="match status" value="1"/>
</dbReference>
<dbReference type="Gene3D" id="3.40.1510.10">
    <property type="entry name" value="Hut operon regulatory protein HutP"/>
    <property type="match status" value="1"/>
</dbReference>
<evidence type="ECO:0000256" key="4">
    <source>
        <dbReference type="ARBA" id="ARBA00019377"/>
    </source>
</evidence>
<dbReference type="KEGG" id="aamy:GFC30_806"/>
<gene>
    <name evidence="10 11" type="primary">hutP</name>
    <name evidence="11" type="ORF">GFC30_806</name>
</gene>
<dbReference type="InterPro" id="IPR015111">
    <property type="entry name" value="Regulatory_HutP"/>
</dbReference>
<evidence type="ECO:0000256" key="10">
    <source>
        <dbReference type="HAMAP-Rule" id="MF_00779"/>
    </source>
</evidence>
<keyword evidence="6 10" id="KW-0694">RNA-binding</keyword>
<comment type="function">
    <text evidence="1 10">Antiterminator that binds to cis-acting regulatory sequences on the mRNA in the presence of histidine, thereby suppressing transcription termination and activating the hut operon for histidine utilization.</text>
</comment>
<dbReference type="GO" id="GO:0003729">
    <property type="term" value="F:mRNA binding"/>
    <property type="evidence" value="ECO:0007669"/>
    <property type="project" value="UniProtKB-UniRule"/>
</dbReference>
<evidence type="ECO:0000256" key="5">
    <source>
        <dbReference type="ARBA" id="ARBA00022808"/>
    </source>
</evidence>
<dbReference type="GO" id="GO:0010628">
    <property type="term" value="P:positive regulation of gene expression"/>
    <property type="evidence" value="ECO:0007669"/>
    <property type="project" value="UniProtKB-UniRule"/>
</dbReference>
<dbReference type="Pfam" id="PF09021">
    <property type="entry name" value="HutP"/>
    <property type="match status" value="1"/>
</dbReference>
<evidence type="ECO:0000256" key="6">
    <source>
        <dbReference type="ARBA" id="ARBA00022884"/>
    </source>
</evidence>
<dbReference type="SUPFAM" id="SSF111064">
    <property type="entry name" value="Hut operon positive regulatory protein HutP"/>
    <property type="match status" value="1"/>
</dbReference>
<dbReference type="InterPro" id="IPR023552">
    <property type="entry name" value="Regulatory_HutP_bacillales"/>
</dbReference>
<keyword evidence="5 10" id="KW-0369">Histidine metabolism</keyword>
<keyword evidence="7 10" id="KW-0805">Transcription regulation</keyword>
<evidence type="ECO:0000256" key="2">
    <source>
        <dbReference type="ARBA" id="ARBA00009992"/>
    </source>
</evidence>
<name>A0A160F5G9_9BACL</name>
<evidence type="ECO:0000256" key="3">
    <source>
        <dbReference type="ARBA" id="ARBA00011643"/>
    </source>
</evidence>
<dbReference type="AlphaFoldDB" id="A0A160F5G9"/>
<dbReference type="EMBL" id="CP015438">
    <property type="protein sequence ID" value="ANB61676.1"/>
    <property type="molecule type" value="Genomic_DNA"/>
</dbReference>
<keyword evidence="12" id="KW-1185">Reference proteome</keyword>
<proteinExistence type="inferred from homology"/>
<dbReference type="NCBIfam" id="NF002838">
    <property type="entry name" value="PRK03065.1"/>
    <property type="match status" value="1"/>
</dbReference>
<evidence type="ECO:0000256" key="7">
    <source>
        <dbReference type="ARBA" id="ARBA00023015"/>
    </source>
</evidence>
<evidence type="ECO:0000256" key="8">
    <source>
        <dbReference type="ARBA" id="ARBA00023159"/>
    </source>
</evidence>
<comment type="subunit">
    <text evidence="3 10">Homohexamer.</text>
</comment>
<dbReference type="Proteomes" id="UP000076865">
    <property type="component" value="Chromosome"/>
</dbReference>
<keyword evidence="9 10" id="KW-0804">Transcription</keyword>
<accession>A0A160F5G9</accession>